<protein>
    <recommendedName>
        <fullName evidence="4">DUF1145 domain-containing protein</fullName>
    </recommendedName>
</protein>
<sequence length="87" mass="9449">MLVVLKAACLAIYGLALAGLACFLPNKLSHTMQVTASVFLVIHAIELVFTSRKVRLYRGSLAVSALLTILFGLLHWLPLTDAKALKK</sequence>
<evidence type="ECO:0000256" key="1">
    <source>
        <dbReference type="SAM" id="Phobius"/>
    </source>
</evidence>
<organism evidence="2 3">
    <name type="scientific">Caballeronia choica</name>
    <dbReference type="NCBI Taxonomy" id="326476"/>
    <lineage>
        <taxon>Bacteria</taxon>
        <taxon>Pseudomonadati</taxon>
        <taxon>Pseudomonadota</taxon>
        <taxon>Betaproteobacteria</taxon>
        <taxon>Burkholderiales</taxon>
        <taxon>Burkholderiaceae</taxon>
        <taxon>Caballeronia</taxon>
    </lineage>
</organism>
<accession>A0A158KRL0</accession>
<feature type="transmembrane region" description="Helical" evidence="1">
    <location>
        <begin position="28"/>
        <end position="49"/>
    </location>
</feature>
<keyword evidence="3" id="KW-1185">Reference proteome</keyword>
<reference evidence="2" key="1">
    <citation type="submission" date="2016-01" db="EMBL/GenBank/DDBJ databases">
        <authorList>
            <person name="Peeters C."/>
        </authorList>
    </citation>
    <scope>NUCLEOTIDE SEQUENCE [LARGE SCALE GENOMIC DNA]</scope>
    <source>
        <strain evidence="2">LMG 22940</strain>
    </source>
</reference>
<dbReference type="AlphaFoldDB" id="A0A158KRL0"/>
<keyword evidence="1" id="KW-0812">Transmembrane</keyword>
<keyword evidence="1" id="KW-0472">Membrane</keyword>
<dbReference type="Proteomes" id="UP000054770">
    <property type="component" value="Unassembled WGS sequence"/>
</dbReference>
<dbReference type="OrthoDB" id="8927866at2"/>
<comment type="caution">
    <text evidence="2">The sequence shown here is derived from an EMBL/GenBank/DDBJ whole genome shotgun (WGS) entry which is preliminary data.</text>
</comment>
<dbReference type="PROSITE" id="PS51257">
    <property type="entry name" value="PROKAR_LIPOPROTEIN"/>
    <property type="match status" value="1"/>
</dbReference>
<gene>
    <name evidence="2" type="ORF">AWB68_07029</name>
</gene>
<dbReference type="EMBL" id="FCON02000144">
    <property type="protein sequence ID" value="SAL83747.1"/>
    <property type="molecule type" value="Genomic_DNA"/>
</dbReference>
<evidence type="ECO:0000313" key="3">
    <source>
        <dbReference type="Proteomes" id="UP000054770"/>
    </source>
</evidence>
<keyword evidence="1" id="KW-1133">Transmembrane helix</keyword>
<feature type="transmembrane region" description="Helical" evidence="1">
    <location>
        <begin position="56"/>
        <end position="77"/>
    </location>
</feature>
<name>A0A158KRL0_9BURK</name>
<evidence type="ECO:0000313" key="2">
    <source>
        <dbReference type="EMBL" id="SAL83747.1"/>
    </source>
</evidence>
<proteinExistence type="predicted"/>
<dbReference type="RefSeq" id="WP_087648906.1">
    <property type="nucleotide sequence ID" value="NZ_FCON02000144.1"/>
</dbReference>
<evidence type="ECO:0008006" key="4">
    <source>
        <dbReference type="Google" id="ProtNLM"/>
    </source>
</evidence>